<evidence type="ECO:0000256" key="8">
    <source>
        <dbReference type="ARBA" id="ARBA00032524"/>
    </source>
</evidence>
<dbReference type="InterPro" id="IPR036603">
    <property type="entry name" value="RBP11-like"/>
</dbReference>
<evidence type="ECO:0000313" key="13">
    <source>
        <dbReference type="EMBL" id="OGE79782.1"/>
    </source>
</evidence>
<keyword evidence="4 11" id="KW-0240">DNA-directed RNA polymerase</keyword>
<comment type="subunit">
    <text evidence="11">Homodimer. The RNAP catalytic core consists of 2 alpha, 1 beta, 1 beta' and 1 omega subunit. When a sigma factor is associated with the core the holoenzyme is formed, which can initiate transcription.</text>
</comment>
<name>A0A1F5NQH2_9BACT</name>
<organism evidence="13 14">
    <name type="scientific">Candidatus Doudnabacteria bacterium RIFCSPHIGHO2_01_FULL_45_18</name>
    <dbReference type="NCBI Taxonomy" id="1817823"/>
    <lineage>
        <taxon>Bacteria</taxon>
        <taxon>Candidatus Doudnaibacteriota</taxon>
    </lineage>
</organism>
<dbReference type="Gene3D" id="1.10.150.20">
    <property type="entry name" value="5' to 3' exonuclease, C-terminal subdomain"/>
    <property type="match status" value="1"/>
</dbReference>
<dbReference type="InterPro" id="IPR011773">
    <property type="entry name" value="DNA-dir_RpoA"/>
</dbReference>
<gene>
    <name evidence="11" type="primary">rpoA</name>
    <name evidence="13" type="ORF">A2660_00730</name>
</gene>
<dbReference type="Pfam" id="PF01193">
    <property type="entry name" value="RNA_pol_L"/>
    <property type="match status" value="1"/>
</dbReference>
<dbReference type="NCBIfam" id="NF003519">
    <property type="entry name" value="PRK05182.2-5"/>
    <property type="match status" value="1"/>
</dbReference>
<dbReference type="EC" id="2.7.7.6" evidence="2 11"/>
<dbReference type="GO" id="GO:0005737">
    <property type="term" value="C:cytoplasm"/>
    <property type="evidence" value="ECO:0007669"/>
    <property type="project" value="UniProtKB-ARBA"/>
</dbReference>
<keyword evidence="5 11" id="KW-0808">Transferase</keyword>
<evidence type="ECO:0000256" key="3">
    <source>
        <dbReference type="ARBA" id="ARBA00015972"/>
    </source>
</evidence>
<dbReference type="GO" id="GO:0003899">
    <property type="term" value="F:DNA-directed RNA polymerase activity"/>
    <property type="evidence" value="ECO:0007669"/>
    <property type="project" value="UniProtKB-UniRule"/>
</dbReference>
<evidence type="ECO:0000256" key="10">
    <source>
        <dbReference type="ARBA" id="ARBA00048552"/>
    </source>
</evidence>
<reference evidence="13 14" key="1">
    <citation type="journal article" date="2016" name="Nat. Commun.">
        <title>Thousands of microbial genomes shed light on interconnected biogeochemical processes in an aquifer system.</title>
        <authorList>
            <person name="Anantharaman K."/>
            <person name="Brown C.T."/>
            <person name="Hug L.A."/>
            <person name="Sharon I."/>
            <person name="Castelle C.J."/>
            <person name="Probst A.J."/>
            <person name="Thomas B.C."/>
            <person name="Singh A."/>
            <person name="Wilkins M.J."/>
            <person name="Karaoz U."/>
            <person name="Brodie E.L."/>
            <person name="Williams K.H."/>
            <person name="Hubbard S.S."/>
            <person name="Banfield J.F."/>
        </authorList>
    </citation>
    <scope>NUCLEOTIDE SEQUENCE [LARGE SCALE GENOMIC DNA]</scope>
</reference>
<dbReference type="InterPro" id="IPR011263">
    <property type="entry name" value="DNA-dir_RNA_pol_RpoA/D/Rpb3"/>
</dbReference>
<dbReference type="CDD" id="cd06928">
    <property type="entry name" value="RNAP_alpha_NTD"/>
    <property type="match status" value="1"/>
</dbReference>
<proteinExistence type="inferred from homology"/>
<feature type="region of interest" description="Alpha N-terminal domain (alpha-NTD)" evidence="11">
    <location>
        <begin position="1"/>
        <end position="230"/>
    </location>
</feature>
<dbReference type="EMBL" id="MFEJ01000028">
    <property type="protein sequence ID" value="OGE79782.1"/>
    <property type="molecule type" value="Genomic_DNA"/>
</dbReference>
<evidence type="ECO:0000256" key="6">
    <source>
        <dbReference type="ARBA" id="ARBA00022695"/>
    </source>
</evidence>
<dbReference type="InterPro" id="IPR011262">
    <property type="entry name" value="DNA-dir_RNA_pol_insert"/>
</dbReference>
<feature type="domain" description="DNA-directed RNA polymerase RpoA/D/Rpb3-type" evidence="12">
    <location>
        <begin position="19"/>
        <end position="227"/>
    </location>
</feature>
<keyword evidence="7 11" id="KW-0804">Transcription</keyword>
<accession>A0A1F5NQH2</accession>
<keyword evidence="6 11" id="KW-0548">Nucleotidyltransferase</keyword>
<sequence>MENIPLPKKVLFEELGNNKYKVIMEPLYPGYGVTLGNSLRRVMLSSLPGAAVVAVKIKGVDHEFSTVSNVKEDVIEIILNLKQLRMKVHATQPVKLELKVKGERAIKASDFKKNADVDIANPNLHIATLDSKSGELDMEVVVAAGRGYVPVEQREHEKLEIGMIAVDAIYTPVKMVNYEIRNVRVGQITNFDELILTIETDGTVSGREAIDSASKILMDHFSLFSKDNLQTEEAPVMDATSEEGIKTPEADDLKSLGLSNRSYNALVKNQISKISQLQTMNHEQLVGLDGLGEKSIEEIEKLIATFPGQ</sequence>
<dbReference type="Gene3D" id="3.30.1360.10">
    <property type="entry name" value="RNA polymerase, RBP11-like subunit"/>
    <property type="match status" value="1"/>
</dbReference>
<dbReference type="SUPFAM" id="SSF47789">
    <property type="entry name" value="C-terminal domain of RNA polymerase alpha subunit"/>
    <property type="match status" value="1"/>
</dbReference>
<dbReference type="Gene3D" id="2.170.120.12">
    <property type="entry name" value="DNA-directed RNA polymerase, insert domain"/>
    <property type="match status" value="1"/>
</dbReference>
<evidence type="ECO:0000259" key="12">
    <source>
        <dbReference type="SMART" id="SM00662"/>
    </source>
</evidence>
<dbReference type="GO" id="GO:0046983">
    <property type="term" value="F:protein dimerization activity"/>
    <property type="evidence" value="ECO:0007669"/>
    <property type="project" value="InterPro"/>
</dbReference>
<evidence type="ECO:0000256" key="1">
    <source>
        <dbReference type="ARBA" id="ARBA00007123"/>
    </source>
</evidence>
<dbReference type="FunFam" id="2.170.120.12:FF:000001">
    <property type="entry name" value="DNA-directed RNA polymerase subunit alpha"/>
    <property type="match status" value="1"/>
</dbReference>
<dbReference type="GO" id="GO:0000428">
    <property type="term" value="C:DNA-directed RNA polymerase complex"/>
    <property type="evidence" value="ECO:0007669"/>
    <property type="project" value="UniProtKB-KW"/>
</dbReference>
<dbReference type="Pfam" id="PF03118">
    <property type="entry name" value="RNA_pol_A_CTD"/>
    <property type="match status" value="1"/>
</dbReference>
<evidence type="ECO:0000313" key="14">
    <source>
        <dbReference type="Proteomes" id="UP000176233"/>
    </source>
</evidence>
<dbReference type="InterPro" id="IPR036643">
    <property type="entry name" value="RNApol_insert_sf"/>
</dbReference>
<comment type="similarity">
    <text evidence="1 11">Belongs to the RNA polymerase alpha chain family.</text>
</comment>
<protein>
    <recommendedName>
        <fullName evidence="3 11">DNA-directed RNA polymerase subunit alpha</fullName>
        <shortName evidence="11">RNAP subunit alpha</shortName>
        <ecNumber evidence="2 11">2.7.7.6</ecNumber>
    </recommendedName>
    <alternativeName>
        <fullName evidence="9 11">RNA polymerase subunit alpha</fullName>
    </alternativeName>
    <alternativeName>
        <fullName evidence="8 11">Transcriptase subunit alpha</fullName>
    </alternativeName>
</protein>
<feature type="region of interest" description="Alpha C-terminal domain (alpha-CTD)" evidence="11">
    <location>
        <begin position="246"/>
        <end position="309"/>
    </location>
</feature>
<dbReference type="NCBIfam" id="TIGR02027">
    <property type="entry name" value="rpoA"/>
    <property type="match status" value="1"/>
</dbReference>
<dbReference type="SMART" id="SM00662">
    <property type="entry name" value="RPOLD"/>
    <property type="match status" value="1"/>
</dbReference>
<dbReference type="HAMAP" id="MF_00059">
    <property type="entry name" value="RNApol_bact_RpoA"/>
    <property type="match status" value="1"/>
</dbReference>
<comment type="function">
    <text evidence="11">DNA-dependent RNA polymerase catalyzes the transcription of DNA into RNA using the four ribonucleoside triphosphates as substrates.</text>
</comment>
<comment type="caution">
    <text evidence="13">The sequence shown here is derived from an EMBL/GenBank/DDBJ whole genome shotgun (WGS) entry which is preliminary data.</text>
</comment>
<dbReference type="AlphaFoldDB" id="A0A1F5NQH2"/>
<dbReference type="GO" id="GO:0003677">
    <property type="term" value="F:DNA binding"/>
    <property type="evidence" value="ECO:0007669"/>
    <property type="project" value="UniProtKB-UniRule"/>
</dbReference>
<evidence type="ECO:0000256" key="7">
    <source>
        <dbReference type="ARBA" id="ARBA00023163"/>
    </source>
</evidence>
<dbReference type="SUPFAM" id="SSF55257">
    <property type="entry name" value="RBP11-like subunits of RNA polymerase"/>
    <property type="match status" value="1"/>
</dbReference>
<evidence type="ECO:0000256" key="5">
    <source>
        <dbReference type="ARBA" id="ARBA00022679"/>
    </source>
</evidence>
<dbReference type="Pfam" id="PF01000">
    <property type="entry name" value="RNA_pol_A_bac"/>
    <property type="match status" value="1"/>
</dbReference>
<comment type="domain">
    <text evidence="11">The N-terminal domain is essential for RNAP assembly and basal transcription, whereas the C-terminal domain is involved in interaction with transcriptional regulators and with upstream promoter elements.</text>
</comment>
<comment type="catalytic activity">
    <reaction evidence="10 11">
        <text>RNA(n) + a ribonucleoside 5'-triphosphate = RNA(n+1) + diphosphate</text>
        <dbReference type="Rhea" id="RHEA:21248"/>
        <dbReference type="Rhea" id="RHEA-COMP:14527"/>
        <dbReference type="Rhea" id="RHEA-COMP:17342"/>
        <dbReference type="ChEBI" id="CHEBI:33019"/>
        <dbReference type="ChEBI" id="CHEBI:61557"/>
        <dbReference type="ChEBI" id="CHEBI:140395"/>
        <dbReference type="EC" id="2.7.7.6"/>
    </reaction>
</comment>
<dbReference type="InterPro" id="IPR011260">
    <property type="entry name" value="RNAP_asu_C"/>
</dbReference>
<evidence type="ECO:0000256" key="4">
    <source>
        <dbReference type="ARBA" id="ARBA00022478"/>
    </source>
</evidence>
<dbReference type="Proteomes" id="UP000176233">
    <property type="component" value="Unassembled WGS sequence"/>
</dbReference>
<dbReference type="GO" id="GO:0006351">
    <property type="term" value="P:DNA-templated transcription"/>
    <property type="evidence" value="ECO:0007669"/>
    <property type="project" value="UniProtKB-UniRule"/>
</dbReference>
<evidence type="ECO:0000256" key="2">
    <source>
        <dbReference type="ARBA" id="ARBA00012418"/>
    </source>
</evidence>
<evidence type="ECO:0000256" key="11">
    <source>
        <dbReference type="HAMAP-Rule" id="MF_00059"/>
    </source>
</evidence>
<dbReference type="SUPFAM" id="SSF56553">
    <property type="entry name" value="Insert subdomain of RNA polymerase alpha subunit"/>
    <property type="match status" value="1"/>
</dbReference>
<evidence type="ECO:0000256" key="9">
    <source>
        <dbReference type="ARBA" id="ARBA00033070"/>
    </source>
</evidence>